<reference evidence="7" key="2">
    <citation type="submission" date="2025-08" db="UniProtKB">
        <authorList>
            <consortium name="Ensembl"/>
        </authorList>
    </citation>
    <scope>IDENTIFICATION</scope>
</reference>
<keyword evidence="5" id="KW-0472">Membrane</keyword>
<feature type="compositionally biased region" description="Polar residues" evidence="6">
    <location>
        <begin position="1"/>
        <end position="12"/>
    </location>
</feature>
<protein>
    <submittedName>
        <fullName evidence="7">Uncharacterized protein</fullName>
    </submittedName>
</protein>
<dbReference type="OMA" id="WRMGSGM"/>
<keyword evidence="3" id="KW-0812">Transmembrane</keyword>
<proteinExistence type="inferred from homology"/>
<evidence type="ECO:0000256" key="2">
    <source>
        <dbReference type="ARBA" id="ARBA00008411"/>
    </source>
</evidence>
<evidence type="ECO:0000313" key="7">
    <source>
        <dbReference type="Ensembl" id="ENSCSAVP00000019997.1"/>
    </source>
</evidence>
<name>H2ZQY1_CIOSA</name>
<dbReference type="GO" id="GO:0016020">
    <property type="term" value="C:membrane"/>
    <property type="evidence" value="ECO:0007669"/>
    <property type="project" value="UniProtKB-SubCell"/>
</dbReference>
<organism evidence="7 8">
    <name type="scientific">Ciona savignyi</name>
    <name type="common">Pacific transparent sea squirt</name>
    <dbReference type="NCBI Taxonomy" id="51511"/>
    <lineage>
        <taxon>Eukaryota</taxon>
        <taxon>Metazoa</taxon>
        <taxon>Chordata</taxon>
        <taxon>Tunicata</taxon>
        <taxon>Ascidiacea</taxon>
        <taxon>Phlebobranchia</taxon>
        <taxon>Cionidae</taxon>
        <taxon>Ciona</taxon>
    </lineage>
</organism>
<sequence length="97" mass="9806">MRESPPITSISSEDFKKENTEETQPPPSGLFWRMGSGMVNLTKGAVGGTVGLGVGAVKLVASTSYGVVSKTAEVGVNATKAVAGKGYDVMSGGVSVV</sequence>
<evidence type="ECO:0000256" key="5">
    <source>
        <dbReference type="ARBA" id="ARBA00023136"/>
    </source>
</evidence>
<reference evidence="7" key="3">
    <citation type="submission" date="2025-09" db="UniProtKB">
        <authorList>
            <consortium name="Ensembl"/>
        </authorList>
    </citation>
    <scope>IDENTIFICATION</scope>
</reference>
<comment type="similarity">
    <text evidence="2">Belongs to the TMEM263 family.</text>
</comment>
<comment type="subcellular location">
    <subcellularLocation>
        <location evidence="1">Membrane</location>
        <topology evidence="1">Multi-pass membrane protein</topology>
    </subcellularLocation>
</comment>
<dbReference type="InterPro" id="IPR028153">
    <property type="entry name" value="UPF0444"/>
</dbReference>
<evidence type="ECO:0000256" key="4">
    <source>
        <dbReference type="ARBA" id="ARBA00022989"/>
    </source>
</evidence>
<accession>H2ZQY1</accession>
<keyword evidence="8" id="KW-1185">Reference proteome</keyword>
<evidence type="ECO:0000256" key="6">
    <source>
        <dbReference type="SAM" id="MobiDB-lite"/>
    </source>
</evidence>
<dbReference type="InParanoid" id="H2ZQY1"/>
<evidence type="ECO:0000313" key="8">
    <source>
        <dbReference type="Proteomes" id="UP000007875"/>
    </source>
</evidence>
<dbReference type="PANTHER" id="PTHR31443">
    <property type="match status" value="1"/>
</dbReference>
<dbReference type="Pfam" id="PF15475">
    <property type="entry name" value="UPF0444"/>
    <property type="match status" value="1"/>
</dbReference>
<evidence type="ECO:0000256" key="1">
    <source>
        <dbReference type="ARBA" id="ARBA00004141"/>
    </source>
</evidence>
<dbReference type="AlphaFoldDB" id="H2ZQY1"/>
<evidence type="ECO:0000256" key="3">
    <source>
        <dbReference type="ARBA" id="ARBA00022692"/>
    </source>
</evidence>
<feature type="region of interest" description="Disordered" evidence="6">
    <location>
        <begin position="1"/>
        <end position="29"/>
    </location>
</feature>
<keyword evidence="4" id="KW-1133">Transmembrane helix</keyword>
<dbReference type="Proteomes" id="UP000007875">
    <property type="component" value="Unassembled WGS sequence"/>
</dbReference>
<reference evidence="8" key="1">
    <citation type="submission" date="2003-08" db="EMBL/GenBank/DDBJ databases">
        <authorList>
            <person name="Birren B."/>
            <person name="Nusbaum C."/>
            <person name="Abebe A."/>
            <person name="Abouelleil A."/>
            <person name="Adekoya E."/>
            <person name="Ait-zahra M."/>
            <person name="Allen N."/>
            <person name="Allen T."/>
            <person name="An P."/>
            <person name="Anderson M."/>
            <person name="Anderson S."/>
            <person name="Arachchi H."/>
            <person name="Armbruster J."/>
            <person name="Bachantsang P."/>
            <person name="Baldwin J."/>
            <person name="Barry A."/>
            <person name="Bayul T."/>
            <person name="Blitshsteyn B."/>
            <person name="Bloom T."/>
            <person name="Blye J."/>
            <person name="Boguslavskiy L."/>
            <person name="Borowsky M."/>
            <person name="Boukhgalter B."/>
            <person name="Brunache A."/>
            <person name="Butler J."/>
            <person name="Calixte N."/>
            <person name="Calvo S."/>
            <person name="Camarata J."/>
            <person name="Campo K."/>
            <person name="Chang J."/>
            <person name="Cheshatsang Y."/>
            <person name="Citroen M."/>
            <person name="Collymore A."/>
            <person name="Considine T."/>
            <person name="Cook A."/>
            <person name="Cooke P."/>
            <person name="Corum B."/>
            <person name="Cuomo C."/>
            <person name="David R."/>
            <person name="Dawoe T."/>
            <person name="Degray S."/>
            <person name="Dodge S."/>
            <person name="Dooley K."/>
            <person name="Dorje P."/>
            <person name="Dorjee K."/>
            <person name="Dorris L."/>
            <person name="Duffey N."/>
            <person name="Dupes A."/>
            <person name="Elkins T."/>
            <person name="Engels R."/>
            <person name="Erickson J."/>
            <person name="Farina A."/>
            <person name="Faro S."/>
            <person name="Ferreira P."/>
            <person name="Fischer H."/>
            <person name="Fitzgerald M."/>
            <person name="Foley K."/>
            <person name="Gage D."/>
            <person name="Galagan J."/>
            <person name="Gearin G."/>
            <person name="Gnerre S."/>
            <person name="Gnirke A."/>
            <person name="Goyette A."/>
            <person name="Graham J."/>
            <person name="Grandbois E."/>
            <person name="Gyaltsen K."/>
            <person name="Hafez N."/>
            <person name="Hagopian D."/>
            <person name="Hagos B."/>
            <person name="Hall J."/>
            <person name="Hatcher B."/>
            <person name="Heller A."/>
            <person name="Higgins H."/>
            <person name="Honan T."/>
            <person name="Horn A."/>
            <person name="Houde N."/>
            <person name="Hughes L."/>
            <person name="Hulme W."/>
            <person name="Husby E."/>
            <person name="Iliev I."/>
            <person name="Jaffe D."/>
            <person name="Jones C."/>
            <person name="Kamal M."/>
            <person name="Kamat A."/>
            <person name="Kamvysselis M."/>
            <person name="Karlsson E."/>
            <person name="Kells C."/>
            <person name="Kieu A."/>
            <person name="Kisner P."/>
            <person name="Kodira C."/>
            <person name="Kulbokas E."/>
            <person name="Labutti K."/>
            <person name="Lama D."/>
            <person name="Landers T."/>
            <person name="Leger J."/>
            <person name="Levine S."/>
            <person name="Lewis D."/>
            <person name="Lewis T."/>
            <person name="Lindblad-toh K."/>
            <person name="Liu X."/>
            <person name="Lokyitsang T."/>
            <person name="Lokyitsang Y."/>
            <person name="Lucien O."/>
            <person name="Lui A."/>
            <person name="Ma L.J."/>
            <person name="Mabbitt R."/>
            <person name="Macdonald J."/>
            <person name="Maclean C."/>
            <person name="Major J."/>
            <person name="Manning J."/>
            <person name="Marabella R."/>
            <person name="Maru K."/>
            <person name="Matthews C."/>
            <person name="Mauceli E."/>
            <person name="Mccarthy M."/>
            <person name="Mcdonough S."/>
            <person name="Mcghee T."/>
            <person name="Meldrim J."/>
            <person name="Meneus L."/>
            <person name="Mesirov J."/>
            <person name="Mihalev A."/>
            <person name="Mihova T."/>
            <person name="Mikkelsen T."/>
            <person name="Mlenga V."/>
            <person name="Moru K."/>
            <person name="Mozes J."/>
            <person name="Mulrain L."/>
            <person name="Munson G."/>
            <person name="Naylor J."/>
            <person name="Newes C."/>
            <person name="Nguyen C."/>
            <person name="Nguyen N."/>
            <person name="Nguyen T."/>
            <person name="Nicol R."/>
            <person name="Nielsen C."/>
            <person name="Nizzari M."/>
            <person name="Norbu C."/>
            <person name="Norbu N."/>
            <person name="O'donnell P."/>
            <person name="Okoawo O."/>
            <person name="O'leary S."/>
            <person name="Omotosho B."/>
            <person name="O'neill K."/>
            <person name="Osman S."/>
            <person name="Parker S."/>
            <person name="Perrin D."/>
            <person name="Phunkhang P."/>
            <person name="Piqani B."/>
            <person name="Purcell S."/>
            <person name="Rachupka T."/>
            <person name="Ramasamy U."/>
            <person name="Rameau R."/>
            <person name="Ray V."/>
            <person name="Raymond C."/>
            <person name="Retta R."/>
            <person name="Richardson S."/>
            <person name="Rise C."/>
            <person name="Rodriguez J."/>
            <person name="Rogers J."/>
            <person name="Rogov P."/>
            <person name="Rutman M."/>
            <person name="Schupbach R."/>
            <person name="Seaman C."/>
            <person name="Settipalli S."/>
            <person name="Sharpe T."/>
            <person name="Sheridan J."/>
            <person name="Sherpa N."/>
            <person name="Shi J."/>
            <person name="Smirnov S."/>
            <person name="Smith C."/>
            <person name="Sougnez C."/>
            <person name="Spencer B."/>
            <person name="Stalker J."/>
            <person name="Stange-thomann N."/>
            <person name="Stavropoulos S."/>
            <person name="Stetson K."/>
            <person name="Stone C."/>
            <person name="Stone S."/>
            <person name="Stubbs M."/>
            <person name="Talamas J."/>
            <person name="Tchuinga P."/>
            <person name="Tenzing P."/>
            <person name="Tesfaye S."/>
            <person name="Theodore J."/>
            <person name="Thoulutsang Y."/>
            <person name="Topham K."/>
            <person name="Towey S."/>
            <person name="Tsamla T."/>
            <person name="Tsomo N."/>
            <person name="Vallee D."/>
            <person name="Vassiliev H."/>
            <person name="Venkataraman V."/>
            <person name="Vinson J."/>
            <person name="Vo A."/>
            <person name="Wade C."/>
            <person name="Wang S."/>
            <person name="Wangchuk T."/>
            <person name="Wangdi T."/>
            <person name="Whittaker C."/>
            <person name="Wilkinson J."/>
            <person name="Wu Y."/>
            <person name="Wyman D."/>
            <person name="Yadav S."/>
            <person name="Yang S."/>
            <person name="Yang X."/>
            <person name="Yeager S."/>
            <person name="Yee E."/>
            <person name="Young G."/>
            <person name="Zainoun J."/>
            <person name="Zembeck L."/>
            <person name="Zimmer A."/>
            <person name="Zody M."/>
            <person name="Lander E."/>
        </authorList>
    </citation>
    <scope>NUCLEOTIDE SEQUENCE [LARGE SCALE GENOMIC DNA]</scope>
</reference>
<dbReference type="Ensembl" id="ENSCSAVT00000020211.1">
    <property type="protein sequence ID" value="ENSCSAVP00000019997.1"/>
    <property type="gene ID" value="ENSCSAVG00000011735.1"/>
</dbReference>
<dbReference type="HOGENOM" id="CLU_2351908_0_0_1"/>